<keyword evidence="1" id="KW-0812">Transmembrane</keyword>
<name>D9SSC0_CLOC7</name>
<dbReference type="eggNOG" id="ENOG5030MI2">
    <property type="taxonomic scope" value="Bacteria"/>
</dbReference>
<organism evidence="2 3">
    <name type="scientific">Clostridium cellulovorans (strain ATCC 35296 / DSM 3052 / OCM 3 / 743B)</name>
    <dbReference type="NCBI Taxonomy" id="573061"/>
    <lineage>
        <taxon>Bacteria</taxon>
        <taxon>Bacillati</taxon>
        <taxon>Bacillota</taxon>
        <taxon>Clostridia</taxon>
        <taxon>Eubacteriales</taxon>
        <taxon>Clostridiaceae</taxon>
        <taxon>Clostridium</taxon>
    </lineage>
</organism>
<proteinExistence type="predicted"/>
<feature type="transmembrane region" description="Helical" evidence="1">
    <location>
        <begin position="33"/>
        <end position="54"/>
    </location>
</feature>
<dbReference type="HOGENOM" id="CLU_914318_0_0_9"/>
<dbReference type="OrthoDB" id="2965699at2"/>
<protein>
    <submittedName>
        <fullName evidence="2">Uncharacterized protein</fullName>
    </submittedName>
</protein>
<keyword evidence="1" id="KW-0472">Membrane</keyword>
<gene>
    <name evidence="2" type="ordered locus">Clocel_0746</name>
</gene>
<evidence type="ECO:0000256" key="1">
    <source>
        <dbReference type="SAM" id="Phobius"/>
    </source>
</evidence>
<dbReference type="EMBL" id="CP002160">
    <property type="protein sequence ID" value="ADL50517.1"/>
    <property type="molecule type" value="Genomic_DNA"/>
</dbReference>
<dbReference type="RefSeq" id="WP_010073164.1">
    <property type="nucleotide sequence ID" value="NC_014393.1"/>
</dbReference>
<accession>D9SSC0</accession>
<dbReference type="STRING" id="573061.Clocel_0746"/>
<dbReference type="Proteomes" id="UP000002730">
    <property type="component" value="Chromosome"/>
</dbReference>
<sequence>MKSKIKRLILLNSLFYINNYAYAIVKATSNMSTVIGAWSITPYIFIFITTFLLENPISKRDKRIKLLLWVEFIIRIAVIFINYTASVYNPTDRNFAIFIGLEFVLMIINIYIIIKVYNKVKEYIRINGKYEELLTSEESKKLIDDYYFEKKQYLYLGVDERNEVKRAYKTTSLTGFSLILLAIIYLGVTFFLRIGGEKFRNIFLAIDMCMLLGYFKLSSVQLRAFYKDIATYKKVLIRDNFILLAGMTFLFIMEGFVYINTHDINFVTYIIGTVGIIPTLNTNRTISLNFHKVNKDYIVNNDDQ</sequence>
<dbReference type="AlphaFoldDB" id="D9SSC0"/>
<feature type="transmembrane region" description="Helical" evidence="1">
    <location>
        <begin position="66"/>
        <end position="83"/>
    </location>
</feature>
<evidence type="ECO:0000313" key="3">
    <source>
        <dbReference type="Proteomes" id="UP000002730"/>
    </source>
</evidence>
<feature type="transmembrane region" description="Helical" evidence="1">
    <location>
        <begin position="241"/>
        <end position="260"/>
    </location>
</feature>
<keyword evidence="1" id="KW-1133">Transmembrane helix</keyword>
<dbReference type="KEGG" id="ccb:Clocel_0746"/>
<feature type="transmembrane region" description="Helical" evidence="1">
    <location>
        <begin position="266"/>
        <end position="282"/>
    </location>
</feature>
<feature type="transmembrane region" description="Helical" evidence="1">
    <location>
        <begin position="202"/>
        <end position="220"/>
    </location>
</feature>
<keyword evidence="3" id="KW-1185">Reference proteome</keyword>
<feature type="transmembrane region" description="Helical" evidence="1">
    <location>
        <begin position="95"/>
        <end position="114"/>
    </location>
</feature>
<reference evidence="2 3" key="1">
    <citation type="submission" date="2010-08" db="EMBL/GenBank/DDBJ databases">
        <title>Complete sequence of Clostridium cellulovorans 743B.</title>
        <authorList>
            <consortium name="US DOE Joint Genome Institute"/>
            <person name="Lucas S."/>
            <person name="Copeland A."/>
            <person name="Lapidus A."/>
            <person name="Cheng J.-F."/>
            <person name="Bruce D."/>
            <person name="Goodwin L."/>
            <person name="Pitluck S."/>
            <person name="Chertkov O."/>
            <person name="Detter J.C."/>
            <person name="Han C."/>
            <person name="Tapia R."/>
            <person name="Land M."/>
            <person name="Hauser L."/>
            <person name="Chang Y.-J."/>
            <person name="Jeffries C."/>
            <person name="Kyrpides N."/>
            <person name="Ivanova N."/>
            <person name="Mikhailova N."/>
            <person name="Hemme C.L."/>
            <person name="Woyke T."/>
        </authorList>
    </citation>
    <scope>NUCLEOTIDE SEQUENCE [LARGE SCALE GENOMIC DNA]</scope>
    <source>
        <strain evidence="3">ATCC 35296 / DSM 3052 / OCM 3 / 743B</strain>
    </source>
</reference>
<evidence type="ECO:0000313" key="2">
    <source>
        <dbReference type="EMBL" id="ADL50517.1"/>
    </source>
</evidence>
<feature type="transmembrane region" description="Helical" evidence="1">
    <location>
        <begin position="175"/>
        <end position="196"/>
    </location>
</feature>